<dbReference type="Pfam" id="PF13290">
    <property type="entry name" value="CHB_HEX_C_1"/>
    <property type="match status" value="1"/>
</dbReference>
<proteinExistence type="predicted"/>
<reference evidence="2 3" key="1">
    <citation type="submission" date="2021-10" db="EMBL/GenBank/DDBJ databases">
        <title>Anaerobic single-cell dispensing facilitates the cultivation of human gut bacteria.</title>
        <authorList>
            <person name="Afrizal A."/>
        </authorList>
    </citation>
    <scope>NUCLEOTIDE SEQUENCE [LARGE SCALE GENOMIC DNA]</scope>
    <source>
        <strain evidence="2 3">CLA-AA-H276</strain>
    </source>
</reference>
<name>A0AAE3A732_9FIRM</name>
<comment type="caution">
    <text evidence="2">The sequence shown here is derived from an EMBL/GenBank/DDBJ whole genome shotgun (WGS) entry which is preliminary data.</text>
</comment>
<organism evidence="2 3">
    <name type="scientific">Hominiventricola filiformis</name>
    <dbReference type="NCBI Taxonomy" id="2885352"/>
    <lineage>
        <taxon>Bacteria</taxon>
        <taxon>Bacillati</taxon>
        <taxon>Bacillota</taxon>
        <taxon>Clostridia</taxon>
        <taxon>Lachnospirales</taxon>
        <taxon>Lachnospiraceae</taxon>
        <taxon>Hominiventricola</taxon>
    </lineage>
</organism>
<dbReference type="RefSeq" id="WP_308459856.1">
    <property type="nucleotide sequence ID" value="NZ_JAJEPS010000015.1"/>
</dbReference>
<sequence length="527" mass="61835">MEEADDIIVSQEDSFCAGDLVLKLSDAGGYPIYYTLDGSIPGFESGFYEDSLVFTATDEVRSCVLRARSYDESTGEWGDLFTRTYFYADSMETLKERFSTYIVCLTSDPYNLYDYEYGIMVEGKIRDEYVNSPEYISGKLTQPANFTQQGRDWERDAFVEILSPDGERLIAQDAGMRIFGHASRQYYYKSFKLYARKAYGNDTFAYPFFADNTHGADQKVQDAYKRLVVRAHGFDKSVTLFREELFQTLCSQIEGIDSKSVAPASVWLNGGYYNFEWLQEVYDDTYMEENYGLMQKGDYYQKVALRANKFPDDPDEKAEDIRGKEDYQKVAEYAEKNLTDDETFAELEQLVDIDNMIQYFAIETYIANWDWPLNNIKLYRYYSQNNVYGTGRQDGRWRYLYYDMEAGFNIYNEEPEDWLDIETVMEQNPLFGAVMKRPDMQEKFAKYIELCIKEYFTEDRVRAAVEKLCGERDSELAESFAYKHSIDESYTMNMDDVEQNKEVIYDFVEKRPEMMRQQIQELFGIEL</sequence>
<evidence type="ECO:0000313" key="2">
    <source>
        <dbReference type="EMBL" id="MCC2127127.1"/>
    </source>
</evidence>
<evidence type="ECO:0000259" key="1">
    <source>
        <dbReference type="Pfam" id="PF13290"/>
    </source>
</evidence>
<dbReference type="InterPro" id="IPR059177">
    <property type="entry name" value="GH29D-like_dom"/>
</dbReference>
<keyword evidence="2" id="KW-0808">Transferase</keyword>
<gene>
    <name evidence="2" type="ORF">LKD36_13215</name>
</gene>
<dbReference type="GO" id="GO:0016301">
    <property type="term" value="F:kinase activity"/>
    <property type="evidence" value="ECO:0007669"/>
    <property type="project" value="UniProtKB-KW"/>
</dbReference>
<evidence type="ECO:0000313" key="3">
    <source>
        <dbReference type="Proteomes" id="UP001198220"/>
    </source>
</evidence>
<feature type="domain" description="GH29D-like beta-sandwich" evidence="1">
    <location>
        <begin position="26"/>
        <end position="62"/>
    </location>
</feature>
<protein>
    <submittedName>
        <fullName evidence="2">CotH kinase family protein</fullName>
    </submittedName>
</protein>
<accession>A0AAE3A732</accession>
<keyword evidence="3" id="KW-1185">Reference proteome</keyword>
<dbReference type="EMBL" id="JAJEPS010000015">
    <property type="protein sequence ID" value="MCC2127127.1"/>
    <property type="molecule type" value="Genomic_DNA"/>
</dbReference>
<dbReference type="AlphaFoldDB" id="A0AAE3A732"/>
<keyword evidence="2" id="KW-0418">Kinase</keyword>
<dbReference type="Proteomes" id="UP001198220">
    <property type="component" value="Unassembled WGS sequence"/>
</dbReference>
<dbReference type="Pfam" id="PF08757">
    <property type="entry name" value="CotH"/>
    <property type="match status" value="1"/>
</dbReference>
<dbReference type="InterPro" id="IPR014867">
    <property type="entry name" value="Spore_coat_CotH_CotH2/3/7"/>
</dbReference>